<keyword evidence="3" id="KW-1185">Reference proteome</keyword>
<evidence type="ECO:0000313" key="3">
    <source>
        <dbReference type="Proteomes" id="UP000237310"/>
    </source>
</evidence>
<sequence length="247" mass="29749">MKFTHTLFLFLTCSFLYAQTEKNVDHQSLLWTRYYNILTLSDKWSIHSEFDNRIFINPVEQNLYEMRFQGRYKINKDIEVGAGFAYFSVATQIPEIAFDFRLPEYRGQQDISWKQDFKKFALLQRFQVEERFFHNANKDGLLSGTTFFWRFRYRLQGEYSFWKKENQFLKAIVYDELMINGGKNVVKNTFDQNRIYAGLQYGVNKNIALELGYLNSFQQRASGVDYFNRDIIRFTLYHKINLQKKKM</sequence>
<dbReference type="InterPro" id="IPR019619">
    <property type="entry name" value="DUF2490"/>
</dbReference>
<organism evidence="2 3">
    <name type="scientific">Flavobacterium alvei</name>
    <dbReference type="NCBI Taxonomy" id="2080416"/>
    <lineage>
        <taxon>Bacteria</taxon>
        <taxon>Pseudomonadati</taxon>
        <taxon>Bacteroidota</taxon>
        <taxon>Flavobacteriia</taxon>
        <taxon>Flavobacteriales</taxon>
        <taxon>Flavobacteriaceae</taxon>
        <taxon>Flavobacterium</taxon>
    </lineage>
</organism>
<dbReference type="Proteomes" id="UP000237310">
    <property type="component" value="Unassembled WGS sequence"/>
</dbReference>
<accession>A0A2S5A6P3</accession>
<dbReference type="EMBL" id="PQVG01000007">
    <property type="protein sequence ID" value="POY38248.1"/>
    <property type="molecule type" value="Genomic_DNA"/>
</dbReference>
<dbReference type="Pfam" id="PF10677">
    <property type="entry name" value="DUF2490"/>
    <property type="match status" value="1"/>
</dbReference>
<protein>
    <submittedName>
        <fullName evidence="2">DUF2490 domain-containing protein</fullName>
    </submittedName>
</protein>
<comment type="caution">
    <text evidence="2">The sequence shown here is derived from an EMBL/GenBank/DDBJ whole genome shotgun (WGS) entry which is preliminary data.</text>
</comment>
<proteinExistence type="predicted"/>
<keyword evidence="1" id="KW-0732">Signal</keyword>
<evidence type="ECO:0000256" key="1">
    <source>
        <dbReference type="SAM" id="SignalP"/>
    </source>
</evidence>
<dbReference type="RefSeq" id="WP_103806681.1">
    <property type="nucleotide sequence ID" value="NZ_PQVG01000007.1"/>
</dbReference>
<feature type="chain" id="PRO_5015410130" evidence="1">
    <location>
        <begin position="19"/>
        <end position="247"/>
    </location>
</feature>
<gene>
    <name evidence="2" type="ORF">C3L50_13375</name>
</gene>
<reference evidence="2 3" key="1">
    <citation type="submission" date="2018-01" db="EMBL/GenBank/DDBJ databases">
        <authorList>
            <person name="Gaut B.S."/>
            <person name="Morton B.R."/>
            <person name="Clegg M.T."/>
            <person name="Duvall M.R."/>
        </authorList>
    </citation>
    <scope>NUCLEOTIDE SEQUENCE [LARGE SCALE GENOMIC DNA]</scope>
    <source>
        <strain evidence="2 3">HR-AY</strain>
    </source>
</reference>
<dbReference type="OrthoDB" id="1118734at2"/>
<feature type="signal peptide" evidence="1">
    <location>
        <begin position="1"/>
        <end position="18"/>
    </location>
</feature>
<evidence type="ECO:0000313" key="2">
    <source>
        <dbReference type="EMBL" id="POY38248.1"/>
    </source>
</evidence>
<name>A0A2S5A6P3_9FLAO</name>
<dbReference type="AlphaFoldDB" id="A0A2S5A6P3"/>